<comment type="caution">
    <text evidence="3">The sequence shown here is derived from an EMBL/GenBank/DDBJ whole genome shotgun (WGS) entry which is preliminary data.</text>
</comment>
<dbReference type="Proteomes" id="UP000615446">
    <property type="component" value="Unassembled WGS sequence"/>
</dbReference>
<keyword evidence="2" id="KW-1133">Transmembrane helix</keyword>
<feature type="region of interest" description="Disordered" evidence="1">
    <location>
        <begin position="1"/>
        <end position="25"/>
    </location>
</feature>
<proteinExistence type="predicted"/>
<dbReference type="EMBL" id="BLAL01000286">
    <property type="protein sequence ID" value="GET00629.1"/>
    <property type="molecule type" value="Genomic_DNA"/>
</dbReference>
<evidence type="ECO:0000313" key="3">
    <source>
        <dbReference type="EMBL" id="GET00629.1"/>
    </source>
</evidence>
<sequence>MLKSKIFSSKSPMTNSTQKGENTGFDERSDERLIILGPSCRKKGIGDIIIFSMNLLFLYFMDKFLSPLSNF</sequence>
<evidence type="ECO:0000313" key="4">
    <source>
        <dbReference type="Proteomes" id="UP000615446"/>
    </source>
</evidence>
<keyword evidence="2" id="KW-0812">Transmembrane</keyword>
<reference evidence="3" key="1">
    <citation type="submission" date="2019-10" db="EMBL/GenBank/DDBJ databases">
        <title>Conservation and host-specific expression of non-tandemly repeated heterogenous ribosome RNA gene in arbuscular mycorrhizal fungi.</title>
        <authorList>
            <person name="Maeda T."/>
            <person name="Kobayashi Y."/>
            <person name="Nakagawa T."/>
            <person name="Ezawa T."/>
            <person name="Yamaguchi K."/>
            <person name="Bino T."/>
            <person name="Nishimoto Y."/>
            <person name="Shigenobu S."/>
            <person name="Kawaguchi M."/>
        </authorList>
    </citation>
    <scope>NUCLEOTIDE SEQUENCE</scope>
    <source>
        <strain evidence="3">HR1</strain>
    </source>
</reference>
<gene>
    <name evidence="3" type="ORF">RCL2_002707800</name>
</gene>
<dbReference type="AlphaFoldDB" id="A0A8H3M4P9"/>
<evidence type="ECO:0000256" key="2">
    <source>
        <dbReference type="SAM" id="Phobius"/>
    </source>
</evidence>
<protein>
    <submittedName>
        <fullName evidence="3">Uncharacterized protein</fullName>
    </submittedName>
</protein>
<feature type="compositionally biased region" description="Polar residues" evidence="1">
    <location>
        <begin position="1"/>
        <end position="21"/>
    </location>
</feature>
<feature type="transmembrane region" description="Helical" evidence="2">
    <location>
        <begin position="44"/>
        <end position="61"/>
    </location>
</feature>
<accession>A0A8H3M4P9</accession>
<keyword evidence="2" id="KW-0472">Membrane</keyword>
<name>A0A8H3M4P9_9GLOM</name>
<organism evidence="3 4">
    <name type="scientific">Rhizophagus clarus</name>
    <dbReference type="NCBI Taxonomy" id="94130"/>
    <lineage>
        <taxon>Eukaryota</taxon>
        <taxon>Fungi</taxon>
        <taxon>Fungi incertae sedis</taxon>
        <taxon>Mucoromycota</taxon>
        <taxon>Glomeromycotina</taxon>
        <taxon>Glomeromycetes</taxon>
        <taxon>Glomerales</taxon>
        <taxon>Glomeraceae</taxon>
        <taxon>Rhizophagus</taxon>
    </lineage>
</organism>
<evidence type="ECO:0000256" key="1">
    <source>
        <dbReference type="SAM" id="MobiDB-lite"/>
    </source>
</evidence>